<proteinExistence type="predicted"/>
<dbReference type="AlphaFoldDB" id="A0A804MPX2"/>
<dbReference type="Gramene" id="Zm00001eb102890_T001">
    <property type="protein sequence ID" value="Zm00001eb102890_P001"/>
    <property type="gene ID" value="Zm00001eb102890"/>
</dbReference>
<dbReference type="InParanoid" id="A0A804MPX2"/>
<organism evidence="1 2">
    <name type="scientific">Zea mays</name>
    <name type="common">Maize</name>
    <dbReference type="NCBI Taxonomy" id="4577"/>
    <lineage>
        <taxon>Eukaryota</taxon>
        <taxon>Viridiplantae</taxon>
        <taxon>Streptophyta</taxon>
        <taxon>Embryophyta</taxon>
        <taxon>Tracheophyta</taxon>
        <taxon>Spermatophyta</taxon>
        <taxon>Magnoliopsida</taxon>
        <taxon>Liliopsida</taxon>
        <taxon>Poales</taxon>
        <taxon>Poaceae</taxon>
        <taxon>PACMAD clade</taxon>
        <taxon>Panicoideae</taxon>
        <taxon>Andropogonodae</taxon>
        <taxon>Andropogoneae</taxon>
        <taxon>Tripsacinae</taxon>
        <taxon>Zea</taxon>
    </lineage>
</organism>
<protein>
    <submittedName>
        <fullName evidence="1">Uncharacterized protein</fullName>
    </submittedName>
</protein>
<accession>A0A804MPX2</accession>
<reference evidence="2" key="1">
    <citation type="submission" date="2015-12" db="EMBL/GenBank/DDBJ databases">
        <title>Update maize B73 reference genome by single molecule sequencing technologies.</title>
        <authorList>
            <consortium name="Maize Genome Sequencing Project"/>
            <person name="Ware D."/>
        </authorList>
    </citation>
    <scope>NUCLEOTIDE SEQUENCE [LARGE SCALE GENOMIC DNA]</scope>
    <source>
        <strain evidence="2">cv. B73</strain>
    </source>
</reference>
<sequence length="169" mass="18317">MITSFTWRPMCIFGHELGDVPVRAAAFPARRPGLSHPHVGAPPELGALVAVHHLLDAHDHLAPPHEAEAVVGRGRPRPHAHPPHGLDVPGVHRLVRPLRHGHHGHARHQRLRCGVPAAVGQEAPHGAVRQHLQLRAPRHHQPAPAARALEARGQLVGLGRAHDPEERPA</sequence>
<evidence type="ECO:0000313" key="2">
    <source>
        <dbReference type="Proteomes" id="UP000007305"/>
    </source>
</evidence>
<reference evidence="1" key="2">
    <citation type="submission" date="2019-07" db="EMBL/GenBank/DDBJ databases">
        <authorList>
            <person name="Seetharam A."/>
            <person name="Woodhouse M."/>
            <person name="Cannon E."/>
        </authorList>
    </citation>
    <scope>NUCLEOTIDE SEQUENCE [LARGE SCALE GENOMIC DNA]</scope>
    <source>
        <strain evidence="1">cv. B73</strain>
    </source>
</reference>
<name>A0A804MPX2_MAIZE</name>
<dbReference type="EnsemblPlants" id="Zm00001eb102890_T001">
    <property type="protein sequence ID" value="Zm00001eb102890_P001"/>
    <property type="gene ID" value="Zm00001eb102890"/>
</dbReference>
<reference evidence="1" key="3">
    <citation type="submission" date="2021-05" db="UniProtKB">
        <authorList>
            <consortium name="EnsemblPlants"/>
        </authorList>
    </citation>
    <scope>IDENTIFICATION</scope>
    <source>
        <strain evidence="1">cv. B73</strain>
    </source>
</reference>
<keyword evidence="2" id="KW-1185">Reference proteome</keyword>
<evidence type="ECO:0000313" key="1">
    <source>
        <dbReference type="EnsemblPlants" id="Zm00001eb102890_P001"/>
    </source>
</evidence>
<dbReference type="Proteomes" id="UP000007305">
    <property type="component" value="Chromosome 2"/>
</dbReference>